<feature type="coiled-coil region" evidence="1">
    <location>
        <begin position="21"/>
        <end position="65"/>
    </location>
</feature>
<sequence>MPETHRQTSSGALIFKPTIAEQEHKNAMESIKQERTELEKELANVKAIKDELSKELADIKQLKDELSK</sequence>
<evidence type="ECO:0000256" key="1">
    <source>
        <dbReference type="SAM" id="Coils"/>
    </source>
</evidence>
<dbReference type="Proteomes" id="UP000030157">
    <property type="component" value="Segment"/>
</dbReference>
<accession>A0A096XSZ1</accession>
<organism evidence="2 3">
    <name type="scientific">Enterococcus phage ECP3</name>
    <dbReference type="NCBI Taxonomy" id="1498168"/>
    <lineage>
        <taxon>Viruses</taxon>
        <taxon>Duplodnaviria</taxon>
        <taxon>Heunggongvirae</taxon>
        <taxon>Uroviricota</taxon>
        <taxon>Caudoviricetes</taxon>
        <taxon>Herelleviridae</taxon>
        <taxon>Brockvirinae</taxon>
        <taxon>Kochikohdavirus</taxon>
        <taxon>Kochikohdavirus ECP3</taxon>
    </lineage>
</organism>
<protein>
    <submittedName>
        <fullName evidence="2">Uncharacterized protein</fullName>
    </submittedName>
</protein>
<keyword evidence="3" id="KW-1185">Reference proteome</keyword>
<proteinExistence type="predicted"/>
<keyword evidence="1" id="KW-0175">Coiled coil</keyword>
<name>A0A096XSZ1_9CAUD</name>
<evidence type="ECO:0000313" key="2">
    <source>
        <dbReference type="EMBL" id="AII28429.1"/>
    </source>
</evidence>
<dbReference type="GeneID" id="24628118"/>
<reference evidence="2" key="1">
    <citation type="submission" date="2014-05" db="EMBL/GenBank/DDBJ databases">
        <title>Complete genome sequence of Enterococcus faecalis bacteriophage ECP3.</title>
        <authorList>
            <person name="Kang H.-Y."/>
            <person name="Kim S."/>
            <person name="Kim J."/>
        </authorList>
    </citation>
    <scope>NUCLEOTIDE SEQUENCE [LARGE SCALE GENOMIC DNA]</scope>
    <source>
        <strain evidence="2">ECP3</strain>
    </source>
</reference>
<dbReference type="EMBL" id="KJ801817">
    <property type="protein sequence ID" value="AII28429.1"/>
    <property type="molecule type" value="Genomic_DNA"/>
</dbReference>
<evidence type="ECO:0000313" key="3">
    <source>
        <dbReference type="Proteomes" id="UP000030157"/>
    </source>
</evidence>
<dbReference type="RefSeq" id="YP_009147070.1">
    <property type="nucleotide sequence ID" value="NC_027335.2"/>
</dbReference>